<dbReference type="Gene3D" id="3.30.70.270">
    <property type="match status" value="1"/>
</dbReference>
<proteinExistence type="predicted"/>
<organism evidence="3 4">
    <name type="scientific">Mycobacterium rhizamassiliense</name>
    <dbReference type="NCBI Taxonomy" id="1841860"/>
    <lineage>
        <taxon>Bacteria</taxon>
        <taxon>Bacillati</taxon>
        <taxon>Actinomycetota</taxon>
        <taxon>Actinomycetes</taxon>
        <taxon>Mycobacteriales</taxon>
        <taxon>Mycobacteriaceae</taxon>
        <taxon>Mycobacterium</taxon>
    </lineage>
</organism>
<dbReference type="SUPFAM" id="SSF141868">
    <property type="entry name" value="EAL domain-like"/>
    <property type="match status" value="1"/>
</dbReference>
<sequence>MADDATLNSLVTAAAAELMAATAANSAAISQRVLTLLVEALGQDFGFLRHNDHKIGATVLIAEFPPRNADPDPIGVVYFGDADSVFAAAEHLKEPAVMRPDRDHADYQRTIVQGTGVPSVSIATVPLLSGEVTTGVLAFGKYGDREWFAEELEALQTIATLFAQLQARIVADQQLRWLAEHDDMTGLLNRRTLIAQLDQRLAPGMPGPVSVVFFDVDRLEAINDVFGQDAGNRFILTFATVLREAADFPAAIARFGGDEFAVLPHAPMDAQSIFTLALGIHRQLQTQVRSRSYLFARTVSVGVATGVPGEDNASVLLSRLDLATQSAKKAGGARVVAFSPQMAMKKAIRNEVELRLEEPDASNDLVLHYLPEVDMRTGAVVGTEALMRWRHPSLGLLMPDAFIDVAESTILAEKLGRLVVRAACAQVAQWRDQGLADNPTLRINVSAMELVDEGVVERVAATLDEFGIQPSTLCLEITERVVIADIETTQKTLNAFKDIGVQIAIDDFGTGYSAFEYLTSLPIDALKIDRGFIRDLKRDPKRLAVVRSILGLADAFGLDAVAEGVETVDDAKALLELGCRRAQGFLFSRPLSGMQMGALFAQRFVGVEFLRD</sequence>
<accession>A0A2U3NYF6</accession>
<dbReference type="SUPFAM" id="SSF55073">
    <property type="entry name" value="Nucleotide cyclase"/>
    <property type="match status" value="1"/>
</dbReference>
<dbReference type="InterPro" id="IPR029016">
    <property type="entry name" value="GAF-like_dom_sf"/>
</dbReference>
<dbReference type="InterPro" id="IPR050706">
    <property type="entry name" value="Cyclic-di-GMP_PDE-like"/>
</dbReference>
<feature type="domain" description="EAL" evidence="1">
    <location>
        <begin position="349"/>
        <end position="604"/>
    </location>
</feature>
<dbReference type="Pfam" id="PF00990">
    <property type="entry name" value="GGDEF"/>
    <property type="match status" value="1"/>
</dbReference>
<dbReference type="InterPro" id="IPR029787">
    <property type="entry name" value="Nucleotide_cyclase"/>
</dbReference>
<dbReference type="Pfam" id="PF00563">
    <property type="entry name" value="EAL"/>
    <property type="match status" value="1"/>
</dbReference>
<dbReference type="Gene3D" id="3.30.450.40">
    <property type="match status" value="1"/>
</dbReference>
<feature type="domain" description="GGDEF" evidence="2">
    <location>
        <begin position="207"/>
        <end position="340"/>
    </location>
</feature>
<dbReference type="SMART" id="SM00065">
    <property type="entry name" value="GAF"/>
    <property type="match status" value="1"/>
</dbReference>
<dbReference type="PROSITE" id="PS50887">
    <property type="entry name" value="GGDEF"/>
    <property type="match status" value="1"/>
</dbReference>
<evidence type="ECO:0000313" key="3">
    <source>
        <dbReference type="EMBL" id="SPM36508.1"/>
    </source>
</evidence>
<dbReference type="InterPro" id="IPR001633">
    <property type="entry name" value="EAL_dom"/>
</dbReference>
<dbReference type="STRING" id="1841860.GCA_900157375_04352"/>
<dbReference type="Proteomes" id="UP000240988">
    <property type="component" value="Unassembled WGS sequence"/>
</dbReference>
<dbReference type="CDD" id="cd01948">
    <property type="entry name" value="EAL"/>
    <property type="match status" value="1"/>
</dbReference>
<dbReference type="SUPFAM" id="SSF55781">
    <property type="entry name" value="GAF domain-like"/>
    <property type="match status" value="1"/>
</dbReference>
<dbReference type="GO" id="GO:0071111">
    <property type="term" value="F:cyclic-guanylate-specific phosphodiesterase activity"/>
    <property type="evidence" value="ECO:0007669"/>
    <property type="project" value="InterPro"/>
</dbReference>
<dbReference type="InterPro" id="IPR035919">
    <property type="entry name" value="EAL_sf"/>
</dbReference>
<dbReference type="SMART" id="SM00052">
    <property type="entry name" value="EAL"/>
    <property type="match status" value="1"/>
</dbReference>
<evidence type="ECO:0000259" key="1">
    <source>
        <dbReference type="PROSITE" id="PS50883"/>
    </source>
</evidence>
<dbReference type="RefSeq" id="WP_077089187.1">
    <property type="nucleotide sequence ID" value="NZ_LT721901.1"/>
</dbReference>
<dbReference type="InterPro" id="IPR043128">
    <property type="entry name" value="Rev_trsase/Diguanyl_cyclase"/>
</dbReference>
<dbReference type="EMBL" id="FUFA01000005">
    <property type="protein sequence ID" value="SPM36508.1"/>
    <property type="molecule type" value="Genomic_DNA"/>
</dbReference>
<keyword evidence="4" id="KW-1185">Reference proteome</keyword>
<dbReference type="OrthoDB" id="23692at2"/>
<dbReference type="PANTHER" id="PTHR33121">
    <property type="entry name" value="CYCLIC DI-GMP PHOSPHODIESTERASE PDEF"/>
    <property type="match status" value="1"/>
</dbReference>
<dbReference type="NCBIfam" id="TIGR00254">
    <property type="entry name" value="GGDEF"/>
    <property type="match status" value="1"/>
</dbReference>
<dbReference type="AlphaFoldDB" id="A0A2U3NYF6"/>
<evidence type="ECO:0000259" key="2">
    <source>
        <dbReference type="PROSITE" id="PS50887"/>
    </source>
</evidence>
<dbReference type="InterPro" id="IPR003018">
    <property type="entry name" value="GAF"/>
</dbReference>
<dbReference type="InterPro" id="IPR000160">
    <property type="entry name" value="GGDEF_dom"/>
</dbReference>
<dbReference type="Gene3D" id="3.20.20.450">
    <property type="entry name" value="EAL domain"/>
    <property type="match status" value="1"/>
</dbReference>
<dbReference type="PANTHER" id="PTHR33121:SF70">
    <property type="entry name" value="SIGNALING PROTEIN YKOW"/>
    <property type="match status" value="1"/>
</dbReference>
<dbReference type="PROSITE" id="PS50883">
    <property type="entry name" value="EAL"/>
    <property type="match status" value="1"/>
</dbReference>
<dbReference type="Pfam" id="PF01590">
    <property type="entry name" value="GAF"/>
    <property type="match status" value="1"/>
</dbReference>
<reference evidence="3 4" key="1">
    <citation type="submission" date="2017-01" db="EMBL/GenBank/DDBJ databases">
        <authorList>
            <consortium name="Urmite Genomes"/>
        </authorList>
    </citation>
    <scope>NUCLEOTIDE SEQUENCE [LARGE SCALE GENOMIC DNA]</scope>
    <source>
        <strain evidence="3 4">AB57</strain>
    </source>
</reference>
<dbReference type="CDD" id="cd01949">
    <property type="entry name" value="GGDEF"/>
    <property type="match status" value="1"/>
</dbReference>
<gene>
    <name evidence="3" type="ORF">MRAB57_4349</name>
</gene>
<evidence type="ECO:0000313" key="4">
    <source>
        <dbReference type="Proteomes" id="UP000240988"/>
    </source>
</evidence>
<protein>
    <submittedName>
        <fullName evidence="3">Predicted signal transduction protein containing a membrane domain, an EAL and a GGDEF domain</fullName>
    </submittedName>
</protein>
<dbReference type="SMART" id="SM00267">
    <property type="entry name" value="GGDEF"/>
    <property type="match status" value="1"/>
</dbReference>
<name>A0A2U3NYF6_9MYCO</name>